<dbReference type="AlphaFoldDB" id="A0A9D4VE87"/>
<comment type="caution">
    <text evidence="1">The sequence shown here is derived from an EMBL/GenBank/DDBJ whole genome shotgun (WGS) entry which is preliminary data.</text>
</comment>
<sequence length="195" mass="20403">MRLGSGTCIIGTRGGAGGGDMASRGSGGAGVDAVAGGGAEKLEGMVRLRGLRADGHSWEACAFSGWAQGVGDRNSGYWGTDEARAGKGDAGERSSSLAEREVKVNVEADESEWESFMQGPWEKAAGHVAARRRLHYSNCRLTHSALTYRESGSVGQAHRVQTPVRITGSQWPLLGGGGASRALSQPPRVTPHTVW</sequence>
<dbReference type="EMBL" id="JABFUD020000002">
    <property type="protein sequence ID" value="KAI5083817.1"/>
    <property type="molecule type" value="Genomic_DNA"/>
</dbReference>
<name>A0A9D4VE87_ADICA</name>
<accession>A0A9D4VE87</accession>
<evidence type="ECO:0000313" key="2">
    <source>
        <dbReference type="Proteomes" id="UP000886520"/>
    </source>
</evidence>
<dbReference type="Proteomes" id="UP000886520">
    <property type="component" value="Chromosome 3"/>
</dbReference>
<organism evidence="1 2">
    <name type="scientific">Adiantum capillus-veneris</name>
    <name type="common">Maidenhair fern</name>
    <dbReference type="NCBI Taxonomy" id="13818"/>
    <lineage>
        <taxon>Eukaryota</taxon>
        <taxon>Viridiplantae</taxon>
        <taxon>Streptophyta</taxon>
        <taxon>Embryophyta</taxon>
        <taxon>Tracheophyta</taxon>
        <taxon>Polypodiopsida</taxon>
        <taxon>Polypodiidae</taxon>
        <taxon>Polypodiales</taxon>
        <taxon>Pteridineae</taxon>
        <taxon>Pteridaceae</taxon>
        <taxon>Vittarioideae</taxon>
        <taxon>Adiantum</taxon>
    </lineage>
</organism>
<reference evidence="1" key="1">
    <citation type="submission" date="2021-01" db="EMBL/GenBank/DDBJ databases">
        <title>Adiantum capillus-veneris genome.</title>
        <authorList>
            <person name="Fang Y."/>
            <person name="Liao Q."/>
        </authorList>
    </citation>
    <scope>NUCLEOTIDE SEQUENCE</scope>
    <source>
        <strain evidence="1">H3</strain>
        <tissue evidence="1">Leaf</tissue>
    </source>
</reference>
<keyword evidence="2" id="KW-1185">Reference proteome</keyword>
<proteinExistence type="predicted"/>
<gene>
    <name evidence="1" type="ORF">GOP47_0003560</name>
</gene>
<protein>
    <submittedName>
        <fullName evidence="1">Uncharacterized protein</fullName>
    </submittedName>
</protein>
<evidence type="ECO:0000313" key="1">
    <source>
        <dbReference type="EMBL" id="KAI5083817.1"/>
    </source>
</evidence>